<dbReference type="Pfam" id="PF00379">
    <property type="entry name" value="Chitin_bind_4"/>
    <property type="match status" value="1"/>
</dbReference>
<sequence length="252" mass="26998">MFSKVVIVCATLVVVRGGNLGYVNQPVSQYNQAATLGPRSLAYTNSHVNLGWNPSGAPQLPYSGYVSPVSYAGSLASPNHVLHNSPLPYSGLAPRPSSPLSHLNSPHINLSYNIGSLGHSGLVPSAGPFAQSAPVSRGPLVHATSQVNAVSLFQSSPLNYGGYAQGHNQHMNNYYSHPKYQYSYSVEDPHTGDHKSQHEARVGDVVKGGYSLLQPDGSFRKVSYSADDHNGFNAIVQNSGPNHHVYSAQYHH</sequence>
<dbReference type="PANTHER" id="PTHR12236:SF80">
    <property type="entry name" value="CUTICULAR PROTEIN 62BC, ISOFORM A"/>
    <property type="match status" value="1"/>
</dbReference>
<dbReference type="GO" id="GO:0042302">
    <property type="term" value="F:structural constituent of cuticle"/>
    <property type="evidence" value="ECO:0007669"/>
    <property type="project" value="UniProtKB-UniRule"/>
</dbReference>
<dbReference type="PROSITE" id="PS51155">
    <property type="entry name" value="CHIT_BIND_RR_2"/>
    <property type="match status" value="1"/>
</dbReference>
<feature type="chain" id="PRO_5035248932" evidence="4">
    <location>
        <begin position="18"/>
        <end position="252"/>
    </location>
</feature>
<protein>
    <submittedName>
        <fullName evidence="5">(African queen) hypothetical protein</fullName>
    </submittedName>
</protein>
<dbReference type="AlphaFoldDB" id="A0A8J2QFW9"/>
<evidence type="ECO:0000256" key="3">
    <source>
        <dbReference type="PROSITE-ProRule" id="PRU00497"/>
    </source>
</evidence>
<comment type="caution">
    <text evidence="5">The sequence shown here is derived from an EMBL/GenBank/DDBJ whole genome shotgun (WGS) entry which is preliminary data.</text>
</comment>
<organism evidence="5 6">
    <name type="scientific">Danaus chrysippus</name>
    <name type="common">African queen</name>
    <dbReference type="NCBI Taxonomy" id="151541"/>
    <lineage>
        <taxon>Eukaryota</taxon>
        <taxon>Metazoa</taxon>
        <taxon>Ecdysozoa</taxon>
        <taxon>Arthropoda</taxon>
        <taxon>Hexapoda</taxon>
        <taxon>Insecta</taxon>
        <taxon>Pterygota</taxon>
        <taxon>Neoptera</taxon>
        <taxon>Endopterygota</taxon>
        <taxon>Lepidoptera</taxon>
        <taxon>Glossata</taxon>
        <taxon>Ditrysia</taxon>
        <taxon>Papilionoidea</taxon>
        <taxon>Nymphalidae</taxon>
        <taxon>Danainae</taxon>
        <taxon>Danaini</taxon>
        <taxon>Danaina</taxon>
        <taxon>Danaus</taxon>
        <taxon>Anosia</taxon>
    </lineage>
</organism>
<dbReference type="GO" id="GO:0031012">
    <property type="term" value="C:extracellular matrix"/>
    <property type="evidence" value="ECO:0007669"/>
    <property type="project" value="TreeGrafter"/>
</dbReference>
<dbReference type="OrthoDB" id="6900368at2759"/>
<proteinExistence type="predicted"/>
<name>A0A8J2QFW9_9NEOP</name>
<evidence type="ECO:0000256" key="4">
    <source>
        <dbReference type="SAM" id="SignalP"/>
    </source>
</evidence>
<reference evidence="5" key="1">
    <citation type="submission" date="2021-09" db="EMBL/GenBank/DDBJ databases">
        <authorList>
            <person name="Martin H S."/>
        </authorList>
    </citation>
    <scope>NUCLEOTIDE SEQUENCE</scope>
</reference>
<feature type="signal peptide" evidence="4">
    <location>
        <begin position="1"/>
        <end position="17"/>
    </location>
</feature>
<keyword evidence="1 3" id="KW-0193">Cuticle</keyword>
<keyword evidence="2 4" id="KW-0732">Signal</keyword>
<evidence type="ECO:0000256" key="2">
    <source>
        <dbReference type="ARBA" id="ARBA00022729"/>
    </source>
</evidence>
<dbReference type="InterPro" id="IPR000618">
    <property type="entry name" value="Insect_cuticle"/>
</dbReference>
<evidence type="ECO:0000313" key="5">
    <source>
        <dbReference type="EMBL" id="CAG9562145.1"/>
    </source>
</evidence>
<evidence type="ECO:0000256" key="1">
    <source>
        <dbReference type="ARBA" id="ARBA00022460"/>
    </source>
</evidence>
<accession>A0A8J2QFW9</accession>
<dbReference type="Proteomes" id="UP000789524">
    <property type="component" value="Unassembled WGS sequence"/>
</dbReference>
<dbReference type="InterPro" id="IPR031311">
    <property type="entry name" value="CHIT_BIND_RR_consensus"/>
</dbReference>
<gene>
    <name evidence="5" type="ORF">DCHRY22_LOCUS3538</name>
</gene>
<dbReference type="EMBL" id="CAKASE010000047">
    <property type="protein sequence ID" value="CAG9562145.1"/>
    <property type="molecule type" value="Genomic_DNA"/>
</dbReference>
<evidence type="ECO:0000313" key="6">
    <source>
        <dbReference type="Proteomes" id="UP000789524"/>
    </source>
</evidence>
<keyword evidence="6" id="KW-1185">Reference proteome</keyword>
<dbReference type="PANTHER" id="PTHR12236">
    <property type="entry name" value="STRUCTURAL CONTITUENT OF CUTICLE"/>
    <property type="match status" value="1"/>
</dbReference>
<dbReference type="InterPro" id="IPR051217">
    <property type="entry name" value="Insect_Cuticle_Struc_Prot"/>
</dbReference>
<dbReference type="PRINTS" id="PR00947">
    <property type="entry name" value="CUTICLE"/>
</dbReference>
<dbReference type="GO" id="GO:0005615">
    <property type="term" value="C:extracellular space"/>
    <property type="evidence" value="ECO:0007669"/>
    <property type="project" value="TreeGrafter"/>
</dbReference>
<dbReference type="PROSITE" id="PS00233">
    <property type="entry name" value="CHIT_BIND_RR_1"/>
    <property type="match status" value="1"/>
</dbReference>